<evidence type="ECO:0000313" key="2">
    <source>
        <dbReference type="WBParaSite" id="JU765_v2.g9300.t1"/>
    </source>
</evidence>
<dbReference type="Proteomes" id="UP000887576">
    <property type="component" value="Unplaced"/>
</dbReference>
<dbReference type="WBParaSite" id="JU765_v2.g9300.t1">
    <property type="protein sequence ID" value="JU765_v2.g9300.t1"/>
    <property type="gene ID" value="JU765_v2.g9300"/>
</dbReference>
<reference evidence="2" key="1">
    <citation type="submission" date="2022-11" db="UniProtKB">
        <authorList>
            <consortium name="WormBaseParasite"/>
        </authorList>
    </citation>
    <scope>IDENTIFICATION</scope>
</reference>
<sequence length="322" mass="37367">MCVFLEPSPDWLQKTLKKKMKGKAHLIQKFDPQNLLDGLLLLADQLIENADLDYFKIQNVSPFIYKIKMGLETIHPETFNYFLPFSFSHNLFSDNFREIILMRRGIHEEEWKEFRVLKLTDKQGVGCQYTLKMDENGLISQSATSRIFWRLHVVETKTDLSVEFKEIDGKEIVEASWKDQLGKPETLPMALFASLSDEKNPIFGKNAEKKLETDRKSVIHNLLSLIGKPFDEIQIQEKWGFDVLDTKNAASIQIENAKGKVVFRPEFLLALLLKEFRKRVFHEIDDEIGQVSIVGVENWSELKKRLVLNAFKLAGFQTVKFL</sequence>
<accession>A0AC34RSQ8</accession>
<name>A0AC34RSQ8_9BILA</name>
<evidence type="ECO:0000313" key="1">
    <source>
        <dbReference type="Proteomes" id="UP000887576"/>
    </source>
</evidence>
<organism evidence="1 2">
    <name type="scientific">Panagrolaimus sp. JU765</name>
    <dbReference type="NCBI Taxonomy" id="591449"/>
    <lineage>
        <taxon>Eukaryota</taxon>
        <taxon>Metazoa</taxon>
        <taxon>Ecdysozoa</taxon>
        <taxon>Nematoda</taxon>
        <taxon>Chromadorea</taxon>
        <taxon>Rhabditida</taxon>
        <taxon>Tylenchina</taxon>
        <taxon>Panagrolaimomorpha</taxon>
        <taxon>Panagrolaimoidea</taxon>
        <taxon>Panagrolaimidae</taxon>
        <taxon>Panagrolaimus</taxon>
    </lineage>
</organism>
<protein>
    <submittedName>
        <fullName evidence="2">DUF790 family protein</fullName>
    </submittedName>
</protein>
<proteinExistence type="predicted"/>